<accession>A0A5J4QH12</accession>
<proteinExistence type="predicted"/>
<evidence type="ECO:0000256" key="1">
    <source>
        <dbReference type="SAM" id="Phobius"/>
    </source>
</evidence>
<feature type="transmembrane region" description="Helical" evidence="1">
    <location>
        <begin position="89"/>
        <end position="106"/>
    </location>
</feature>
<name>A0A5J4QH12_9ZZZZ</name>
<evidence type="ECO:0000313" key="3">
    <source>
        <dbReference type="EMBL" id="KAA6319873.1"/>
    </source>
</evidence>
<feature type="non-terminal residue" evidence="3">
    <location>
        <position position="1"/>
    </location>
</feature>
<feature type="domain" description="Calcineurin-like phosphoesterase" evidence="2">
    <location>
        <begin position="220"/>
        <end position="412"/>
    </location>
</feature>
<dbReference type="Pfam" id="PF00149">
    <property type="entry name" value="Metallophos"/>
    <property type="match status" value="1"/>
</dbReference>
<dbReference type="InterPro" id="IPR004843">
    <property type="entry name" value="Calcineurin-like_PHP"/>
</dbReference>
<protein>
    <recommendedName>
        <fullName evidence="2">Calcineurin-like phosphoesterase domain-containing protein</fullName>
    </recommendedName>
</protein>
<comment type="caution">
    <text evidence="3">The sequence shown here is derived from an EMBL/GenBank/DDBJ whole genome shotgun (WGS) entry which is preliminary data.</text>
</comment>
<dbReference type="EMBL" id="SNRY01003749">
    <property type="protein sequence ID" value="KAA6319873.1"/>
    <property type="molecule type" value="Genomic_DNA"/>
</dbReference>
<reference evidence="3" key="1">
    <citation type="submission" date="2019-03" db="EMBL/GenBank/DDBJ databases">
        <title>Single cell metagenomics reveals metabolic interactions within the superorganism composed of flagellate Streblomastix strix and complex community of Bacteroidetes bacteria on its surface.</title>
        <authorList>
            <person name="Treitli S.C."/>
            <person name="Kolisko M."/>
            <person name="Husnik F."/>
            <person name="Keeling P."/>
            <person name="Hampl V."/>
        </authorList>
    </citation>
    <scope>NUCLEOTIDE SEQUENCE</scope>
    <source>
        <strain evidence="3">STM</strain>
    </source>
</reference>
<dbReference type="GO" id="GO:0016787">
    <property type="term" value="F:hydrolase activity"/>
    <property type="evidence" value="ECO:0007669"/>
    <property type="project" value="InterPro"/>
</dbReference>
<keyword evidence="1" id="KW-1133">Transmembrane helix</keyword>
<organism evidence="3">
    <name type="scientific">termite gut metagenome</name>
    <dbReference type="NCBI Taxonomy" id="433724"/>
    <lineage>
        <taxon>unclassified sequences</taxon>
        <taxon>metagenomes</taxon>
        <taxon>organismal metagenomes</taxon>
    </lineage>
</organism>
<sequence length="529" mass="59935">FALINLYWLKKKWLSLTILITGSLPILLSLYVYSQSPDYSLIYLYNLGILLSITLCVILAIALIRWLFHKPVPPLEHLHKLAMKLNRKLRLTLIICLGVLLAFAIFQTSGQGFLAMVTQPVVYLVEDEYQIAVETNNPTSLTVIIGEQEYFHEVAGYAKVDTIHKAIVPAALLDAQTEYTILLRQVIYRGPYTTYYSFQAQKTYAWRGADASDGLQYEMIADIHDFQSGAYKTSQYFRDDLDLLIINGDIVSMLEYDWQATFINQMIFRISQGRIPVVYSRGNHETKGKYSYRLAEYVGANHENEFFYDFSIQGLYGIVLDVGEDHAKGWWEFGGLDDFTAYQNRQIAYLAGLSQTERFQRDYDSRIVITHIPLTTVNKQSGDYFAKDFRVNAVNILNNYHIDLSLSGHYHELLPVPANLPVGEIILPEAYQSQANRLAYATGANWPDFIGSGHGKTQFAKSFNKFGSDRIALAITLIDKVTTVKYINSQLEVLTVKDPFGLSPDTSAFVVIGKYQVDIPDGVLESADD</sequence>
<evidence type="ECO:0000259" key="2">
    <source>
        <dbReference type="Pfam" id="PF00149"/>
    </source>
</evidence>
<keyword evidence="1" id="KW-0472">Membrane</keyword>
<dbReference type="AlphaFoldDB" id="A0A5J4QH12"/>
<dbReference type="InterPro" id="IPR029052">
    <property type="entry name" value="Metallo-depent_PP-like"/>
</dbReference>
<keyword evidence="1" id="KW-0812">Transmembrane</keyword>
<dbReference type="Gene3D" id="3.60.21.10">
    <property type="match status" value="1"/>
</dbReference>
<gene>
    <name evidence="3" type="ORF">EZS27_030283</name>
</gene>
<feature type="transmembrane region" description="Helical" evidence="1">
    <location>
        <begin position="45"/>
        <end position="68"/>
    </location>
</feature>
<dbReference type="SUPFAM" id="SSF56300">
    <property type="entry name" value="Metallo-dependent phosphatases"/>
    <property type="match status" value="1"/>
</dbReference>
<feature type="transmembrane region" description="Helical" evidence="1">
    <location>
        <begin position="13"/>
        <end position="33"/>
    </location>
</feature>